<dbReference type="PANTHER" id="PTHR22959">
    <property type="entry name" value="PYM PROTEIN"/>
    <property type="match status" value="1"/>
</dbReference>
<dbReference type="GO" id="GO:1903259">
    <property type="term" value="P:exon-exon junction complex disassembly"/>
    <property type="evidence" value="ECO:0007669"/>
    <property type="project" value="InterPro"/>
</dbReference>
<evidence type="ECO:0000256" key="1">
    <source>
        <dbReference type="ARBA" id="ARBA00009394"/>
    </source>
</evidence>
<proteinExistence type="inferred from homology"/>
<feature type="region of interest" description="Disordered" evidence="3">
    <location>
        <begin position="53"/>
        <end position="124"/>
    </location>
</feature>
<dbReference type="InterPro" id="IPR036348">
    <property type="entry name" value="WIBG_N_sf"/>
</dbReference>
<dbReference type="SMART" id="SM01273">
    <property type="entry name" value="Mago-bind"/>
    <property type="match status" value="1"/>
</dbReference>
<gene>
    <name evidence="5" type="ORF">CINCED_3A018899</name>
</gene>
<dbReference type="SUPFAM" id="SSF101931">
    <property type="entry name" value="Pym (Within the bgcn gene intron protein, WIBG), N-terminal domain"/>
    <property type="match status" value="1"/>
</dbReference>
<accession>A0A5E4NP43</accession>
<evidence type="ECO:0000256" key="2">
    <source>
        <dbReference type="ARBA" id="ARBA00018898"/>
    </source>
</evidence>
<dbReference type="GO" id="GO:0005737">
    <property type="term" value="C:cytoplasm"/>
    <property type="evidence" value="ECO:0007669"/>
    <property type="project" value="TreeGrafter"/>
</dbReference>
<dbReference type="InterPro" id="IPR039333">
    <property type="entry name" value="PYM1"/>
</dbReference>
<evidence type="ECO:0000313" key="5">
    <source>
        <dbReference type="EMBL" id="VVC44341.1"/>
    </source>
</evidence>
<feature type="compositionally biased region" description="Basic and acidic residues" evidence="3">
    <location>
        <begin position="94"/>
        <end position="113"/>
    </location>
</feature>
<reference evidence="5 6" key="1">
    <citation type="submission" date="2019-08" db="EMBL/GenBank/DDBJ databases">
        <authorList>
            <person name="Alioto T."/>
            <person name="Alioto T."/>
            <person name="Gomez Garrido J."/>
        </authorList>
    </citation>
    <scope>NUCLEOTIDE SEQUENCE [LARGE SCALE GENOMIC DNA]</scope>
</reference>
<dbReference type="GO" id="GO:0035145">
    <property type="term" value="C:exon-exon junction complex"/>
    <property type="evidence" value="ECO:0007669"/>
    <property type="project" value="TreeGrafter"/>
</dbReference>
<feature type="compositionally biased region" description="Basic and acidic residues" evidence="3">
    <location>
        <begin position="181"/>
        <end position="218"/>
    </location>
</feature>
<dbReference type="OrthoDB" id="21625at2759"/>
<comment type="similarity">
    <text evidence="1">Belongs to the pym family.</text>
</comment>
<dbReference type="Pfam" id="PF09282">
    <property type="entry name" value="Mago-bind"/>
    <property type="match status" value="1"/>
</dbReference>
<feature type="compositionally biased region" description="Basic and acidic residues" evidence="3">
    <location>
        <begin position="249"/>
        <end position="261"/>
    </location>
</feature>
<dbReference type="GO" id="GO:0003723">
    <property type="term" value="F:RNA binding"/>
    <property type="evidence" value="ECO:0007669"/>
    <property type="project" value="TreeGrafter"/>
</dbReference>
<evidence type="ECO:0000313" key="6">
    <source>
        <dbReference type="Proteomes" id="UP000325440"/>
    </source>
</evidence>
<feature type="domain" description="WIBG Mago-binding" evidence="4">
    <location>
        <begin position="17"/>
        <end position="43"/>
    </location>
</feature>
<protein>
    <recommendedName>
        <fullName evidence="2">Partner of Y14 and mago</fullName>
    </recommendedName>
</protein>
<evidence type="ECO:0000259" key="4">
    <source>
        <dbReference type="SMART" id="SM01273"/>
    </source>
</evidence>
<dbReference type="Proteomes" id="UP000325440">
    <property type="component" value="Unassembled WGS sequence"/>
</dbReference>
<evidence type="ECO:0000256" key="3">
    <source>
        <dbReference type="SAM" id="MobiDB-lite"/>
    </source>
</evidence>
<sequence length="343" mass="38474">MAHQYLEQTSAILKDDKGYYVPATKRPDGTWRKERRLKENYIPQDEVALYESKGKKFSASKPQLPPGAPMVAVSKQQQPKQVLTEKQPKPQKIKMPEVQKQKEQTKPVEKNSGDEPGVDPVKRCRNLKKKLKNIEELEIKVAEGHSIDNDQRKKISSKNAVIKDITNLEAIIKVLYPEPPKPSKKDGKKDAKKDGKKEANKKETKKENKPIKVNEKKPSTVLTNGTPVKKAEKKPVASPVQENGTTANKKTDKGTKTEVKIKAQPKTQTQTKTQAQTKPKAPPVVEISIEAAKRIRNLKKKLKTIDELELKVAEGGKIDKDQRVKISKKSKVLAEIIALESGK</sequence>
<dbReference type="InterPro" id="IPR015362">
    <property type="entry name" value="WIBG_mago-bd"/>
</dbReference>
<dbReference type="PANTHER" id="PTHR22959:SF0">
    <property type="entry name" value="PARTNER OF Y14 AND MAGO"/>
    <property type="match status" value="1"/>
</dbReference>
<keyword evidence="6" id="KW-1185">Reference proteome</keyword>
<dbReference type="EMBL" id="CABPRJ010002378">
    <property type="protein sequence ID" value="VVC44341.1"/>
    <property type="molecule type" value="Genomic_DNA"/>
</dbReference>
<name>A0A5E4NP43_9HEMI</name>
<organism evidence="5 6">
    <name type="scientific">Cinara cedri</name>
    <dbReference type="NCBI Taxonomy" id="506608"/>
    <lineage>
        <taxon>Eukaryota</taxon>
        <taxon>Metazoa</taxon>
        <taxon>Ecdysozoa</taxon>
        <taxon>Arthropoda</taxon>
        <taxon>Hexapoda</taxon>
        <taxon>Insecta</taxon>
        <taxon>Pterygota</taxon>
        <taxon>Neoptera</taxon>
        <taxon>Paraneoptera</taxon>
        <taxon>Hemiptera</taxon>
        <taxon>Sternorrhyncha</taxon>
        <taxon>Aphidomorpha</taxon>
        <taxon>Aphidoidea</taxon>
        <taxon>Aphididae</taxon>
        <taxon>Lachninae</taxon>
        <taxon>Cinara</taxon>
    </lineage>
</organism>
<feature type="region of interest" description="Disordered" evidence="3">
    <location>
        <begin position="174"/>
        <end position="282"/>
    </location>
</feature>
<dbReference type="AlphaFoldDB" id="A0A5E4NP43"/>
<feature type="compositionally biased region" description="Low complexity" evidence="3">
    <location>
        <begin position="262"/>
        <end position="279"/>
    </location>
</feature>